<accession>A0A319E3G4</accession>
<evidence type="ECO:0000256" key="5">
    <source>
        <dbReference type="ARBA" id="ARBA00023242"/>
    </source>
</evidence>
<sequence>MSSKWQRLHISNDVSAPPLLFKYSVSEDGYQLYITDLTYIWSEHPNRQHILRRAAEDDATIDPSEDPEQFIVLLQKIGEGLRNEPGSSTALSHGSESDSLQLIASTKLPAPLQPLKWNIYLSKEPQSSLTAQLLLALTKAETGWEARQRGLIEQLNKKDWVLAKLFDKLEATGIDLSTVFPGITGLRTSHKGSMLSQAAKYIKGVAPFDEQAWLDEANAPSDLGLASAILAETAGSSIDDMAQQLGYLSPSPDGWWKTLTATNIPTTSKSLEQKENKQAIDSKAPQGPTHPETTDDGMETEDDEFERQETPPRLKRLPASKNQSPSPRSEEETESDNEDEDVQRKQSCVKSPAPREKPPAKPSKGLGIIGGKKKQPPKHDSPRPSSPSSPDVDTPVLAPKSSPPQSNSDETESEPDEDSHPFPSSPPPSKPQSSIIPLAKPRGLGVIGGKKKEKEALPSLPSLKPEPSSKPQAKPRGLGVIGGKKKESQASPPPPPAQSPEPQNAIPKSHSPAPEQQPKAPPPPPTEQEKEETEQEKADRKRDELKRQLDAKSKAPAKKKRRF</sequence>
<feature type="compositionally biased region" description="Acidic residues" evidence="8">
    <location>
        <begin position="294"/>
        <end position="306"/>
    </location>
</feature>
<dbReference type="Gene3D" id="2.170.210.10">
    <property type="entry name" value="DNA double-strand break repair and VJ recombination XRCC4, N-terminal"/>
    <property type="match status" value="1"/>
</dbReference>
<dbReference type="PANTHER" id="PTHR32235:SF1">
    <property type="entry name" value="NON-HOMOLOGOUS END-JOINING FACTOR 1"/>
    <property type="match status" value="1"/>
</dbReference>
<feature type="compositionally biased region" description="Low complexity" evidence="8">
    <location>
        <begin position="457"/>
        <end position="471"/>
    </location>
</feature>
<gene>
    <name evidence="11" type="ORF">BO78DRAFT_328597</name>
</gene>
<dbReference type="GO" id="GO:0045027">
    <property type="term" value="F:DNA end binding"/>
    <property type="evidence" value="ECO:0007669"/>
    <property type="project" value="TreeGrafter"/>
</dbReference>
<dbReference type="VEuPathDB" id="FungiDB:BO78DRAFT_328597"/>
<evidence type="ECO:0000256" key="8">
    <source>
        <dbReference type="SAM" id="MobiDB-lite"/>
    </source>
</evidence>
<feature type="compositionally biased region" description="Low complexity" evidence="8">
    <location>
        <begin position="386"/>
        <end position="395"/>
    </location>
</feature>
<feature type="region of interest" description="Disordered" evidence="8">
    <location>
        <begin position="266"/>
        <end position="563"/>
    </location>
</feature>
<dbReference type="EMBL" id="KZ826427">
    <property type="protein sequence ID" value="PYI01048.1"/>
    <property type="molecule type" value="Genomic_DNA"/>
</dbReference>
<keyword evidence="5" id="KW-0539">Nucleus</keyword>
<dbReference type="Pfam" id="PF09302">
    <property type="entry name" value="XLF"/>
    <property type="match status" value="1"/>
</dbReference>
<evidence type="ECO:0000256" key="6">
    <source>
        <dbReference type="ARBA" id="ARBA00025747"/>
    </source>
</evidence>
<evidence type="ECO:0000256" key="3">
    <source>
        <dbReference type="ARBA" id="ARBA00023125"/>
    </source>
</evidence>
<comment type="similarity">
    <text evidence="6">Belongs to the XRCC4-XLF family. XLF subfamily.</text>
</comment>
<dbReference type="STRING" id="1448318.A0A319E3G4"/>
<dbReference type="InterPro" id="IPR038051">
    <property type="entry name" value="XRCC4-like_N_sf"/>
</dbReference>
<protein>
    <recommendedName>
        <fullName evidence="7">Non-homologous end-joining factor 1</fullName>
    </recommendedName>
</protein>
<evidence type="ECO:0000256" key="7">
    <source>
        <dbReference type="ARBA" id="ARBA00044529"/>
    </source>
</evidence>
<feature type="domain" description="XLF-like N-terminal" evidence="9">
    <location>
        <begin position="4"/>
        <end position="123"/>
    </location>
</feature>
<dbReference type="PANTHER" id="PTHR32235">
    <property type="entry name" value="NON-HOMOLOGOUS END-JOINING FACTOR 1"/>
    <property type="match status" value="1"/>
</dbReference>
<proteinExistence type="inferred from homology"/>
<dbReference type="InterPro" id="IPR052287">
    <property type="entry name" value="NHEJ_factor"/>
</dbReference>
<dbReference type="AlphaFoldDB" id="A0A319E3G4"/>
<comment type="subcellular location">
    <subcellularLocation>
        <location evidence="1">Nucleus</location>
    </subcellularLocation>
</comment>
<keyword evidence="3" id="KW-0238">DNA-binding</keyword>
<evidence type="ECO:0000256" key="4">
    <source>
        <dbReference type="ARBA" id="ARBA00023204"/>
    </source>
</evidence>
<evidence type="ECO:0000256" key="2">
    <source>
        <dbReference type="ARBA" id="ARBA00022763"/>
    </source>
</evidence>
<evidence type="ECO:0000313" key="12">
    <source>
        <dbReference type="Proteomes" id="UP000248423"/>
    </source>
</evidence>
<feature type="domain" description="XLF-like coiled-coil region" evidence="10">
    <location>
        <begin position="125"/>
        <end position="177"/>
    </location>
</feature>
<keyword evidence="4" id="KW-0234">DNA repair</keyword>
<evidence type="ECO:0000259" key="10">
    <source>
        <dbReference type="Pfam" id="PF21928"/>
    </source>
</evidence>
<feature type="compositionally biased region" description="Acidic residues" evidence="8">
    <location>
        <begin position="331"/>
        <end position="341"/>
    </location>
</feature>
<evidence type="ECO:0000313" key="11">
    <source>
        <dbReference type="EMBL" id="PYI01048.1"/>
    </source>
</evidence>
<dbReference type="Proteomes" id="UP000248423">
    <property type="component" value="Unassembled WGS sequence"/>
</dbReference>
<evidence type="ECO:0000259" key="9">
    <source>
        <dbReference type="Pfam" id="PF09302"/>
    </source>
</evidence>
<feature type="compositionally biased region" description="Basic and acidic residues" evidence="8">
    <location>
        <begin position="271"/>
        <end position="280"/>
    </location>
</feature>
<dbReference type="Pfam" id="PF21928">
    <property type="entry name" value="XLF_CC"/>
    <property type="match status" value="1"/>
</dbReference>
<dbReference type="OrthoDB" id="2155935at2759"/>
<dbReference type="InterPro" id="IPR053829">
    <property type="entry name" value="XLF-like_CC"/>
</dbReference>
<reference evidence="11 12" key="1">
    <citation type="submission" date="2018-02" db="EMBL/GenBank/DDBJ databases">
        <title>The genomes of Aspergillus section Nigri reveals drivers in fungal speciation.</title>
        <authorList>
            <consortium name="DOE Joint Genome Institute"/>
            <person name="Vesth T.C."/>
            <person name="Nybo J."/>
            <person name="Theobald S."/>
            <person name="Brandl J."/>
            <person name="Frisvad J.C."/>
            <person name="Nielsen K.F."/>
            <person name="Lyhne E.K."/>
            <person name="Kogle M.E."/>
            <person name="Kuo A."/>
            <person name="Riley R."/>
            <person name="Clum A."/>
            <person name="Nolan M."/>
            <person name="Lipzen A."/>
            <person name="Salamov A."/>
            <person name="Henrissat B."/>
            <person name="Wiebenga A."/>
            <person name="De vries R.P."/>
            <person name="Grigoriev I.V."/>
            <person name="Mortensen U.H."/>
            <person name="Andersen M.R."/>
            <person name="Baker S.E."/>
        </authorList>
    </citation>
    <scope>NUCLEOTIDE SEQUENCE [LARGE SCALE GENOMIC DNA]</scope>
    <source>
        <strain evidence="11 12">CBS 121057</strain>
    </source>
</reference>
<feature type="compositionally biased region" description="Basic and acidic residues" evidence="8">
    <location>
        <begin position="535"/>
        <end position="553"/>
    </location>
</feature>
<dbReference type="InterPro" id="IPR015381">
    <property type="entry name" value="XLF-like_N"/>
</dbReference>
<keyword evidence="12" id="KW-1185">Reference proteome</keyword>
<dbReference type="GO" id="GO:0006303">
    <property type="term" value="P:double-strand break repair via nonhomologous end joining"/>
    <property type="evidence" value="ECO:0007669"/>
    <property type="project" value="UniProtKB-ARBA"/>
</dbReference>
<evidence type="ECO:0000256" key="1">
    <source>
        <dbReference type="ARBA" id="ARBA00004123"/>
    </source>
</evidence>
<organism evidence="11 12">
    <name type="scientific">Aspergillus sclerotiicarbonarius (strain CBS 121057 / IBT 28362)</name>
    <dbReference type="NCBI Taxonomy" id="1448318"/>
    <lineage>
        <taxon>Eukaryota</taxon>
        <taxon>Fungi</taxon>
        <taxon>Dikarya</taxon>
        <taxon>Ascomycota</taxon>
        <taxon>Pezizomycotina</taxon>
        <taxon>Eurotiomycetes</taxon>
        <taxon>Eurotiomycetidae</taxon>
        <taxon>Eurotiales</taxon>
        <taxon>Aspergillaceae</taxon>
        <taxon>Aspergillus</taxon>
        <taxon>Aspergillus subgen. Circumdati</taxon>
    </lineage>
</organism>
<dbReference type="GO" id="GO:0032807">
    <property type="term" value="C:DNA ligase IV complex"/>
    <property type="evidence" value="ECO:0007669"/>
    <property type="project" value="TreeGrafter"/>
</dbReference>
<keyword evidence="2" id="KW-0227">DNA damage</keyword>
<dbReference type="CDD" id="cd22285">
    <property type="entry name" value="HD_XLF_N"/>
    <property type="match status" value="1"/>
</dbReference>
<name>A0A319E3G4_ASPSB</name>